<gene>
    <name evidence="10" type="ORF">DU478_02535</name>
</gene>
<evidence type="ECO:0000256" key="6">
    <source>
        <dbReference type="ARBA" id="ARBA00031445"/>
    </source>
</evidence>
<evidence type="ECO:0000256" key="7">
    <source>
        <dbReference type="ARBA" id="ARBA00049183"/>
    </source>
</evidence>
<dbReference type="Pfam" id="PF04413">
    <property type="entry name" value="Glycos_transf_N"/>
    <property type="match status" value="1"/>
</dbReference>
<name>A0A369TS62_9RHOB</name>
<comment type="caution">
    <text evidence="10">The sequence shown here is derived from an EMBL/GenBank/DDBJ whole genome shotgun (WGS) entry which is preliminary data.</text>
</comment>
<comment type="pathway">
    <text evidence="2 8">Bacterial outer membrane biogenesis; LPS core biosynthesis.</text>
</comment>
<evidence type="ECO:0000256" key="1">
    <source>
        <dbReference type="ARBA" id="ARBA00003394"/>
    </source>
</evidence>
<keyword evidence="8" id="KW-0472">Membrane</keyword>
<dbReference type="GO" id="GO:0009245">
    <property type="term" value="P:lipid A biosynthetic process"/>
    <property type="evidence" value="ECO:0007669"/>
    <property type="project" value="TreeGrafter"/>
</dbReference>
<reference evidence="10 11" key="1">
    <citation type="submission" date="2018-07" db="EMBL/GenBank/DDBJ databases">
        <title>Thalassococcus profundi sp. nov., a marine bacterium isolated from deep seawater of Okinawa Trough.</title>
        <authorList>
            <person name="Yu M."/>
        </authorList>
    </citation>
    <scope>NUCLEOTIDE SEQUENCE [LARGE SCALE GENOMIC DNA]</scope>
    <source>
        <strain evidence="10 11">WRAS1</strain>
    </source>
</reference>
<evidence type="ECO:0000256" key="4">
    <source>
        <dbReference type="ARBA" id="ARBA00019077"/>
    </source>
</evidence>
<protein>
    <recommendedName>
        <fullName evidence="4 8">3-deoxy-D-manno-octulosonic acid transferase</fullName>
        <shortName evidence="8">Kdo transferase</shortName>
        <ecNumber evidence="3 8">2.4.99.12</ecNumber>
    </recommendedName>
    <alternativeName>
        <fullName evidence="6 8">Lipid IV(A) 3-deoxy-D-manno-octulosonic acid transferase</fullName>
    </alternativeName>
</protein>
<evidence type="ECO:0000256" key="2">
    <source>
        <dbReference type="ARBA" id="ARBA00004713"/>
    </source>
</evidence>
<comment type="catalytic activity">
    <reaction evidence="7 8">
        <text>lipid IVA (E. coli) + CMP-3-deoxy-beta-D-manno-octulosonate = alpha-Kdo-(2-&gt;6)-lipid IVA (E. coli) + CMP + H(+)</text>
        <dbReference type="Rhea" id="RHEA:28066"/>
        <dbReference type="ChEBI" id="CHEBI:15378"/>
        <dbReference type="ChEBI" id="CHEBI:58603"/>
        <dbReference type="ChEBI" id="CHEBI:60364"/>
        <dbReference type="ChEBI" id="CHEBI:60377"/>
        <dbReference type="ChEBI" id="CHEBI:85987"/>
        <dbReference type="EC" id="2.4.99.12"/>
    </reaction>
</comment>
<proteinExistence type="inferred from homology"/>
<dbReference type="Proteomes" id="UP000253977">
    <property type="component" value="Unassembled WGS sequence"/>
</dbReference>
<dbReference type="PANTHER" id="PTHR42755:SF1">
    <property type="entry name" value="3-DEOXY-D-MANNO-OCTULOSONIC ACID TRANSFERASE, MITOCHONDRIAL-RELATED"/>
    <property type="match status" value="1"/>
</dbReference>
<dbReference type="InterPro" id="IPR039901">
    <property type="entry name" value="Kdotransferase"/>
</dbReference>
<dbReference type="EC" id="2.4.99.12" evidence="3 8"/>
<dbReference type="PANTHER" id="PTHR42755">
    <property type="entry name" value="3-DEOXY-MANNO-OCTULOSONATE CYTIDYLYLTRANSFERASE"/>
    <property type="match status" value="1"/>
</dbReference>
<evidence type="ECO:0000256" key="3">
    <source>
        <dbReference type="ARBA" id="ARBA00012621"/>
    </source>
</evidence>
<sequence>MRKPPLSLRTYLALSRTDPAAVPPAARAPRPAGPLVWAHAANPQTDRALASLCTRIQSQSDGAHVLLTGVASSEHMTDAIPADTPAQAQAFLDHWQPDLCLWSGEALRPALLHCAARADCRLALIGAGDTGWSTPGARWLPDTAPAVLQGFDVIFAQNAAAERDLRRMGVSGDRLRRSGPLAEATLPLDCRPELHEEMSELLSGRPVWTAARIRQPEADLVLNAHRAAARLAHRLLLILVPADPSEAEAFTVAVHRSGLRSAFWGEGDMPDENTQVLMAPGPEELGLWYRLAPVCFLGGSLAPGFGGHDPFEAAALGSAVLYGPNVGQHLGAYSRLVDAGAARIVRDEHSLSGAVSQMIAPDQAAAMAHAGWDVVSAGAEMTDRVVEQALHWLDQAQRR</sequence>
<dbReference type="EMBL" id="QPMK01000002">
    <property type="protein sequence ID" value="RDD67554.1"/>
    <property type="molecule type" value="Genomic_DNA"/>
</dbReference>
<keyword evidence="8" id="KW-0448">Lipopolysaccharide biosynthesis</keyword>
<evidence type="ECO:0000256" key="5">
    <source>
        <dbReference type="ARBA" id="ARBA00022679"/>
    </source>
</evidence>
<comment type="subcellular location">
    <subcellularLocation>
        <location evidence="8">Cell membrane</location>
    </subcellularLocation>
</comment>
<feature type="domain" description="3-deoxy-D-manno-octulosonic-acid transferase N-terminal" evidence="9">
    <location>
        <begin position="30"/>
        <end position="179"/>
    </location>
</feature>
<accession>A0A369TS62</accession>
<dbReference type="SUPFAM" id="SSF53756">
    <property type="entry name" value="UDP-Glycosyltransferase/glycogen phosphorylase"/>
    <property type="match status" value="1"/>
</dbReference>
<dbReference type="GO" id="GO:0043842">
    <property type="term" value="F:Kdo transferase activity"/>
    <property type="evidence" value="ECO:0007669"/>
    <property type="project" value="UniProtKB-EC"/>
</dbReference>
<dbReference type="AlphaFoldDB" id="A0A369TS62"/>
<evidence type="ECO:0000256" key="8">
    <source>
        <dbReference type="RuleBase" id="RU365103"/>
    </source>
</evidence>
<dbReference type="InterPro" id="IPR038107">
    <property type="entry name" value="Glycos_transf_N_sf"/>
</dbReference>
<comment type="function">
    <text evidence="1 8">Involved in lipopolysaccharide (LPS) biosynthesis. Catalyzes the transfer of 3-deoxy-D-manno-octulosonate (Kdo) residue(s) from CMP-Kdo to lipid IV(A), the tetraacyldisaccharide-1,4'-bisphosphate precursor of lipid A.</text>
</comment>
<dbReference type="OrthoDB" id="9789797at2"/>
<keyword evidence="5 8" id="KW-0808">Transferase</keyword>
<evidence type="ECO:0000313" key="10">
    <source>
        <dbReference type="EMBL" id="RDD67554.1"/>
    </source>
</evidence>
<dbReference type="Gene3D" id="3.40.50.2000">
    <property type="entry name" value="Glycogen Phosphorylase B"/>
    <property type="match status" value="1"/>
</dbReference>
<evidence type="ECO:0000259" key="9">
    <source>
        <dbReference type="Pfam" id="PF04413"/>
    </source>
</evidence>
<organism evidence="10 11">
    <name type="scientific">Thalassococcus profundi</name>
    <dbReference type="NCBI Taxonomy" id="2282382"/>
    <lineage>
        <taxon>Bacteria</taxon>
        <taxon>Pseudomonadati</taxon>
        <taxon>Pseudomonadota</taxon>
        <taxon>Alphaproteobacteria</taxon>
        <taxon>Rhodobacterales</taxon>
        <taxon>Roseobacteraceae</taxon>
        <taxon>Thalassococcus</taxon>
    </lineage>
</organism>
<keyword evidence="11" id="KW-1185">Reference proteome</keyword>
<dbReference type="Gene3D" id="3.40.50.11720">
    <property type="entry name" value="3-Deoxy-D-manno-octulosonic-acid transferase, N-terminal domain"/>
    <property type="match status" value="1"/>
</dbReference>
<comment type="similarity">
    <text evidence="8">Belongs to the glycosyltransferase group 1 family.</text>
</comment>
<dbReference type="UniPathway" id="UPA00958"/>
<dbReference type="GO" id="GO:0009244">
    <property type="term" value="P:lipopolysaccharide core region biosynthetic process"/>
    <property type="evidence" value="ECO:0007669"/>
    <property type="project" value="UniProtKB-UniRule"/>
</dbReference>
<evidence type="ECO:0000313" key="11">
    <source>
        <dbReference type="Proteomes" id="UP000253977"/>
    </source>
</evidence>
<dbReference type="GO" id="GO:0005886">
    <property type="term" value="C:plasma membrane"/>
    <property type="evidence" value="ECO:0007669"/>
    <property type="project" value="UniProtKB-SubCell"/>
</dbReference>
<keyword evidence="8" id="KW-1003">Cell membrane</keyword>
<dbReference type="InterPro" id="IPR007507">
    <property type="entry name" value="Glycos_transf_N"/>
</dbReference>